<name>L8GKY6_ACACF</name>
<accession>L8GKY6</accession>
<evidence type="ECO:0000256" key="1">
    <source>
        <dbReference type="SAM" id="MobiDB-lite"/>
    </source>
</evidence>
<protein>
    <submittedName>
        <fullName evidence="2">Uncharacterized protein</fullName>
    </submittedName>
</protein>
<gene>
    <name evidence="2" type="ORF">ACA1_009060</name>
</gene>
<feature type="region of interest" description="Disordered" evidence="1">
    <location>
        <begin position="81"/>
        <end position="141"/>
    </location>
</feature>
<sequence>MERYDLIVHDISAIWGIFLGKILNRPYVCCFPARRSSPAASCFEGGEYVKESNHILERLLTRFQITGLTVTNLFTGGPGRISSSAARRWSPPRDGRVPARAAPAVAAQGGKERRRRRHVREERRRRGASSPCWRNPRFRSPSRHRLHLHGHALPDEPSLLPDVLRRVQEQPAPVCHVCGQGQPWYV</sequence>
<dbReference type="Proteomes" id="UP000011083">
    <property type="component" value="Unassembled WGS sequence"/>
</dbReference>
<reference evidence="2 3" key="1">
    <citation type="journal article" date="2013" name="Genome Biol.">
        <title>Genome of Acanthamoeba castellanii highlights extensive lateral gene transfer and early evolution of tyrosine kinase signaling.</title>
        <authorList>
            <person name="Clarke M."/>
            <person name="Lohan A.J."/>
            <person name="Liu B."/>
            <person name="Lagkouvardos I."/>
            <person name="Roy S."/>
            <person name="Zafar N."/>
            <person name="Bertelli C."/>
            <person name="Schilde C."/>
            <person name="Kianianmomeni A."/>
            <person name="Burglin T.R."/>
            <person name="Frech C."/>
            <person name="Turcotte B."/>
            <person name="Kopec K.O."/>
            <person name="Synnott J.M."/>
            <person name="Choo C."/>
            <person name="Paponov I."/>
            <person name="Finkler A."/>
            <person name="Soon Heng Tan C."/>
            <person name="Hutchins A.P."/>
            <person name="Weinmeier T."/>
            <person name="Rattei T."/>
            <person name="Chu J.S."/>
            <person name="Gimenez G."/>
            <person name="Irimia M."/>
            <person name="Rigden D.J."/>
            <person name="Fitzpatrick D.A."/>
            <person name="Lorenzo-Morales J."/>
            <person name="Bateman A."/>
            <person name="Chiu C.H."/>
            <person name="Tang P."/>
            <person name="Hegemann P."/>
            <person name="Fromm H."/>
            <person name="Raoult D."/>
            <person name="Greub G."/>
            <person name="Miranda-Saavedra D."/>
            <person name="Chen N."/>
            <person name="Nash P."/>
            <person name="Ginger M.L."/>
            <person name="Horn M."/>
            <person name="Schaap P."/>
            <person name="Caler L."/>
            <person name="Loftus B."/>
        </authorList>
    </citation>
    <scope>NUCLEOTIDE SEQUENCE [LARGE SCALE GENOMIC DNA]</scope>
    <source>
        <strain evidence="2 3">Neff</strain>
    </source>
</reference>
<proteinExistence type="predicted"/>
<feature type="non-terminal residue" evidence="2">
    <location>
        <position position="186"/>
    </location>
</feature>
<organism evidence="2 3">
    <name type="scientific">Acanthamoeba castellanii (strain ATCC 30010 / Neff)</name>
    <dbReference type="NCBI Taxonomy" id="1257118"/>
    <lineage>
        <taxon>Eukaryota</taxon>
        <taxon>Amoebozoa</taxon>
        <taxon>Discosea</taxon>
        <taxon>Longamoebia</taxon>
        <taxon>Centramoebida</taxon>
        <taxon>Acanthamoebidae</taxon>
        <taxon>Acanthamoeba</taxon>
    </lineage>
</organism>
<dbReference type="AlphaFoldDB" id="L8GKY6"/>
<evidence type="ECO:0000313" key="3">
    <source>
        <dbReference type="Proteomes" id="UP000011083"/>
    </source>
</evidence>
<feature type="compositionally biased region" description="Low complexity" evidence="1">
    <location>
        <begin position="98"/>
        <end position="107"/>
    </location>
</feature>
<dbReference type="KEGG" id="acan:ACA1_009060"/>
<keyword evidence="3" id="KW-1185">Reference proteome</keyword>
<evidence type="ECO:0000313" key="2">
    <source>
        <dbReference type="EMBL" id="ELR13730.1"/>
    </source>
</evidence>
<dbReference type="VEuPathDB" id="AmoebaDB:ACA1_009060"/>
<dbReference type="RefSeq" id="XP_004335743.1">
    <property type="nucleotide sequence ID" value="XM_004335695.1"/>
</dbReference>
<dbReference type="GeneID" id="14914290"/>
<dbReference type="OrthoDB" id="2123474at2759"/>
<dbReference type="EMBL" id="KB008082">
    <property type="protein sequence ID" value="ELR13730.1"/>
    <property type="molecule type" value="Genomic_DNA"/>
</dbReference>